<keyword evidence="2" id="KW-1185">Reference proteome</keyword>
<feature type="non-terminal residue" evidence="1">
    <location>
        <position position="94"/>
    </location>
</feature>
<sequence length="94" mass="10939">KSFLDKIGQYLTSLVAITKNESGKRSKKALHLYKQYKQGPPRSLSFKSLSRAIKLVLRVPDLITRYYEIGYLKKVKSVLELQYTCITQRLRIAF</sequence>
<protein>
    <submittedName>
        <fullName evidence="1">2476_t:CDS:1</fullName>
    </submittedName>
</protein>
<proteinExistence type="predicted"/>
<comment type="caution">
    <text evidence="1">The sequence shown here is derived from an EMBL/GenBank/DDBJ whole genome shotgun (WGS) entry which is preliminary data.</text>
</comment>
<reference evidence="1" key="1">
    <citation type="submission" date="2021-06" db="EMBL/GenBank/DDBJ databases">
        <authorList>
            <person name="Kallberg Y."/>
            <person name="Tangrot J."/>
            <person name="Rosling A."/>
        </authorList>
    </citation>
    <scope>NUCLEOTIDE SEQUENCE</scope>
    <source>
        <strain evidence="1">87-6 pot B 2015</strain>
    </source>
</reference>
<organism evidence="1 2">
    <name type="scientific">Funneliformis mosseae</name>
    <name type="common">Endomycorrhizal fungus</name>
    <name type="synonym">Glomus mosseae</name>
    <dbReference type="NCBI Taxonomy" id="27381"/>
    <lineage>
        <taxon>Eukaryota</taxon>
        <taxon>Fungi</taxon>
        <taxon>Fungi incertae sedis</taxon>
        <taxon>Mucoromycota</taxon>
        <taxon>Glomeromycotina</taxon>
        <taxon>Glomeromycetes</taxon>
        <taxon>Glomerales</taxon>
        <taxon>Glomeraceae</taxon>
        <taxon>Funneliformis</taxon>
    </lineage>
</organism>
<dbReference type="EMBL" id="CAJVPP010001624">
    <property type="protein sequence ID" value="CAG8565396.1"/>
    <property type="molecule type" value="Genomic_DNA"/>
</dbReference>
<gene>
    <name evidence="1" type="ORF">FMOSSE_LOCUS7175</name>
</gene>
<name>A0A9N9FYR7_FUNMO</name>
<evidence type="ECO:0000313" key="2">
    <source>
        <dbReference type="Proteomes" id="UP000789375"/>
    </source>
</evidence>
<dbReference type="Proteomes" id="UP000789375">
    <property type="component" value="Unassembled WGS sequence"/>
</dbReference>
<evidence type="ECO:0000313" key="1">
    <source>
        <dbReference type="EMBL" id="CAG8565396.1"/>
    </source>
</evidence>
<dbReference type="AlphaFoldDB" id="A0A9N9FYR7"/>
<accession>A0A9N9FYR7</accession>